<proteinExistence type="predicted"/>
<dbReference type="EMBL" id="JAWJWE010000002">
    <property type="protein sequence ID" value="KAK6643295.1"/>
    <property type="molecule type" value="Genomic_DNA"/>
</dbReference>
<feature type="transmembrane region" description="Helical" evidence="2">
    <location>
        <begin position="98"/>
        <end position="131"/>
    </location>
</feature>
<keyword evidence="2" id="KW-0812">Transmembrane</keyword>
<keyword evidence="2" id="KW-0472">Membrane</keyword>
<name>A0AAN8SDZ8_POLSC</name>
<feature type="compositionally biased region" description="Basic and acidic residues" evidence="1">
    <location>
        <begin position="1082"/>
        <end position="1095"/>
    </location>
</feature>
<gene>
    <name evidence="3" type="ORF">RUM43_004800</name>
</gene>
<accession>A0AAN8SDZ8</accession>
<evidence type="ECO:0000313" key="4">
    <source>
        <dbReference type="Proteomes" id="UP001372834"/>
    </source>
</evidence>
<reference evidence="3 4" key="1">
    <citation type="submission" date="2023-10" db="EMBL/GenBank/DDBJ databases">
        <title>Genomes of two closely related lineages of the louse Polyplax serrata with different host specificities.</title>
        <authorList>
            <person name="Martinu J."/>
            <person name="Tarabai H."/>
            <person name="Stefka J."/>
            <person name="Hypsa V."/>
        </authorList>
    </citation>
    <scope>NUCLEOTIDE SEQUENCE [LARGE SCALE GENOMIC DNA]</scope>
    <source>
        <strain evidence="3">HR10_N</strain>
    </source>
</reference>
<feature type="region of interest" description="Disordered" evidence="1">
    <location>
        <begin position="1079"/>
        <end position="1112"/>
    </location>
</feature>
<feature type="transmembrane region" description="Helical" evidence="2">
    <location>
        <begin position="143"/>
        <end position="161"/>
    </location>
</feature>
<dbReference type="AlphaFoldDB" id="A0AAN8SDZ8"/>
<evidence type="ECO:0000256" key="2">
    <source>
        <dbReference type="SAM" id="Phobius"/>
    </source>
</evidence>
<feature type="compositionally biased region" description="Basic residues" evidence="1">
    <location>
        <begin position="1096"/>
        <end position="1109"/>
    </location>
</feature>
<comment type="caution">
    <text evidence="3">The sequence shown here is derived from an EMBL/GenBank/DDBJ whole genome shotgun (WGS) entry which is preliminary data.</text>
</comment>
<organism evidence="3 4">
    <name type="scientific">Polyplax serrata</name>
    <name type="common">Common mouse louse</name>
    <dbReference type="NCBI Taxonomy" id="468196"/>
    <lineage>
        <taxon>Eukaryota</taxon>
        <taxon>Metazoa</taxon>
        <taxon>Ecdysozoa</taxon>
        <taxon>Arthropoda</taxon>
        <taxon>Hexapoda</taxon>
        <taxon>Insecta</taxon>
        <taxon>Pterygota</taxon>
        <taxon>Neoptera</taxon>
        <taxon>Paraneoptera</taxon>
        <taxon>Psocodea</taxon>
        <taxon>Troctomorpha</taxon>
        <taxon>Phthiraptera</taxon>
        <taxon>Anoplura</taxon>
        <taxon>Polyplacidae</taxon>
        <taxon>Polyplax</taxon>
    </lineage>
</organism>
<protein>
    <submittedName>
        <fullName evidence="3">Uncharacterized protein</fullName>
    </submittedName>
</protein>
<feature type="compositionally biased region" description="Basic and acidic residues" evidence="1">
    <location>
        <begin position="659"/>
        <end position="669"/>
    </location>
</feature>
<evidence type="ECO:0000313" key="3">
    <source>
        <dbReference type="EMBL" id="KAK6643295.1"/>
    </source>
</evidence>
<feature type="transmembrane region" description="Helical" evidence="2">
    <location>
        <begin position="63"/>
        <end position="91"/>
    </location>
</feature>
<evidence type="ECO:0000256" key="1">
    <source>
        <dbReference type="SAM" id="MobiDB-lite"/>
    </source>
</evidence>
<dbReference type="Proteomes" id="UP001372834">
    <property type="component" value="Unassembled WGS sequence"/>
</dbReference>
<feature type="region of interest" description="Disordered" evidence="1">
    <location>
        <begin position="630"/>
        <end position="669"/>
    </location>
</feature>
<keyword evidence="2" id="KW-1133">Transmembrane helix</keyword>
<sequence>MKRLFKHYRLHENIEVLFMLTLGIVLQVTDGSPFTIKKRWMTVWETELPAENFSQFVQHCIKMILSCIVVVRCLTTYLYVVSAMLVIFCIFEDSAPKLILIWLLIAGLKSVLLTFVEALTGVYVCSAFGYIRKVCVEFFVSKALEIIFAAYLWASVLSIYHEMMRKREETKRPKNRELLTQFRRPRARSLLDESTLQKTARLNSFDFKDVPQIILQMLRREEEMSEDSLLGPGMMLASVSNFGSYDSLKVSQSLGELGLLDMKAIQVMGIEDDEMLSPQEKALRFLKLNWTDVRKAQECRQPLDKEVFVVHKESWNKICQSHPQLMRPSRQRPEIVLQDASSPDLDNYTEISKKKSSRRFVELKFGFSVFSFIREKELRTDEREQVSSIENIEEHEEYEEEITNPMFMSNIREEVAVNRIRLNFVSKKMKGNAYAKLYKEEYMSVIGPEVFDRATKLPKVTCPVTPKSTEPTCALFPSDNVSDISSTFLEEKETDNISDNCGSFYSFEEMSPNQRPPCIVAKEHLQEPERTPASECTLTKETEKKVSMAPEVKANDDDECEQLKKKQTCETVGPVVQQVKGKGETALSSESCVDREKTSNRFCYRRRRVKIRRLRRQGKKLELILKKPSAESLDGGSDNDDGNAGGGCYDGGDKSSGLTKDRARNDRNNERCEGKTRNVAGECEQKAKKCEQEKKRDDELRNCGKRTHRMKPLYVCEVLREYYTSKKDSHKRADSVKHPKRYNTLSNHSNLRNKTVRRAWKSKVLELVARNHPGMESKTLTFDSLKNFDYYFDMLGHLLTTNILNRRCRSPKMTNSKECQQKTSSYILTDPADAMRKSEESSNMTKLKRLRKKYLQLLKGTYSKSIVSSPRTSKKDLTVDEEFGQDPSDPQLVTKWMHSPFTDESHDESSAICMDTSNIYEIGMGKSLKQICLTESTGDLKNIEDFPPASAAVVTPVYYSHMEDDSICGGRESEESFSLYYSKAADLASPLLDVKRFIYPDHIHYSYKHVKKKGFDIDITGGLPLLVRESLTMNNPIGNVYNMSTTANPELEIIRRPMDLSFASTNAFAEWQSNESVVSCGEPEHPAATEDQKHDRTNKKVKKEKKSKKKDVVDGFGEHRRAPATWRKGKTLKDLKLETKKDHFLLEKLVRICRRLNNQKSLVKSEATANERPPVQISSMQLHSNKGRVNQSIYNPAIFLNEHKTKNEKKKMETQEERTKDMFARLEREVLLQSRNHNKIF</sequence>